<dbReference type="EMBL" id="FM992695">
    <property type="protein sequence ID" value="CAX40415.1"/>
    <property type="molecule type" value="Genomic_DNA"/>
</dbReference>
<comment type="similarity">
    <text evidence="2 10">Belongs to the purine-cytosine permease (2.A.39) family.</text>
</comment>
<evidence type="ECO:0000256" key="5">
    <source>
        <dbReference type="ARBA" id="ARBA00022989"/>
    </source>
</evidence>
<dbReference type="KEGG" id="cdu:CD36_34670"/>
<evidence type="ECO:0000256" key="10">
    <source>
        <dbReference type="PIRNR" id="PIRNR002744"/>
    </source>
</evidence>
<evidence type="ECO:0000313" key="12">
    <source>
        <dbReference type="CGD" id="CAL0000159972"/>
    </source>
</evidence>
<evidence type="ECO:0000256" key="9">
    <source>
        <dbReference type="ARBA" id="ARBA00083325"/>
    </source>
</evidence>
<feature type="transmembrane region" description="Helical" evidence="11">
    <location>
        <begin position="65"/>
        <end position="90"/>
    </location>
</feature>
<evidence type="ECO:0000256" key="8">
    <source>
        <dbReference type="ARBA" id="ARBA00073028"/>
    </source>
</evidence>
<feature type="transmembrane region" description="Helical" evidence="11">
    <location>
        <begin position="251"/>
        <end position="274"/>
    </location>
</feature>
<feature type="transmembrane region" description="Helical" evidence="11">
    <location>
        <begin position="177"/>
        <end position="198"/>
    </location>
</feature>
<sequence length="530" mass="59416">MEVATGKDSIVSQDIVSSNETDIHHKTPKYINWIYNLDKWGVEVRGIERVSEQERIELGQKIPTWHLFIQTLGLWWSACGGLTTMSSFFLPTLLYGLNLRDAMISGFIGMIIGCLVPAYSSTMGPKSGCRQMVTARFLFGQWGVKFVALICIVGGIGWSVVNCVLGGQMLLAINHNISLAVGIVVIAIISLIVAIFGIKVLLKFQTIFSIPIFIASILFYVVVCQKANYIIESNKMINDAGYSKVTSRGNWLSYFSLCYSVTATWGSGAADYYILYPASTPSYQIFLITFLGIAVPSTFVAIAGTICGNVALSYQPWNDAYNEYGVGGLIVGTFSHWGKFGKFVAVLLYISLICNNIMNTYSVAFEFQLIDSRLTYVPRWIWATIVTVIYLVLSVCGRYHFSTILSNFLPMLGYWITMYIVLLLEENLIFRSSFKVRKLHEREFDGDYKQMYNWMNWNKPKGRTLGFAACLAFLCGCAGAIIGMNQVYYKGPIAKKVGEYGADLGMWISFGFTAITYPVFRYIELRLLKK</sequence>
<dbReference type="PIRSF" id="PIRSF002744">
    <property type="entry name" value="Pur-cyt_permease"/>
    <property type="match status" value="1"/>
</dbReference>
<evidence type="ECO:0000256" key="1">
    <source>
        <dbReference type="ARBA" id="ARBA00004141"/>
    </source>
</evidence>
<dbReference type="GO" id="GO:0005886">
    <property type="term" value="C:plasma membrane"/>
    <property type="evidence" value="ECO:0007669"/>
    <property type="project" value="TreeGrafter"/>
</dbReference>
<dbReference type="Pfam" id="PF02133">
    <property type="entry name" value="Transp_cyt_pur"/>
    <property type="match status" value="1"/>
</dbReference>
<dbReference type="GeneID" id="8049442"/>
<protein>
    <recommendedName>
        <fullName evidence="8">Vitamin B6 transporter TPN1</fullName>
    </recommendedName>
    <alternativeName>
        <fullName evidence="9">Transport of pyridoxine protein 1</fullName>
    </alternativeName>
</protein>
<dbReference type="OrthoDB" id="5428495at2759"/>
<feature type="transmembrane region" description="Helical" evidence="11">
    <location>
        <begin position="210"/>
        <end position="231"/>
    </location>
</feature>
<gene>
    <name evidence="12" type="ordered locus">Cd36_34670</name>
    <name evidence="13" type="ORF">CD36_34670</name>
</gene>
<comment type="subcellular location">
    <subcellularLocation>
        <location evidence="1">Membrane</location>
        <topology evidence="1">Multi-pass membrane protein</topology>
    </subcellularLocation>
</comment>
<dbReference type="InterPro" id="IPR001248">
    <property type="entry name" value="Pur-cyt_permease"/>
</dbReference>
<feature type="transmembrane region" description="Helical" evidence="11">
    <location>
        <begin position="465"/>
        <end position="484"/>
    </location>
</feature>
<dbReference type="VEuPathDB" id="FungiDB:CD36_34670"/>
<feature type="transmembrane region" description="Helical" evidence="11">
    <location>
        <begin position="504"/>
        <end position="523"/>
    </location>
</feature>
<dbReference type="eggNOG" id="ENOG502QR29">
    <property type="taxonomic scope" value="Eukaryota"/>
</dbReference>
<dbReference type="PANTHER" id="PTHR31806">
    <property type="entry name" value="PURINE-CYTOSINE PERMEASE FCY2-RELATED"/>
    <property type="match status" value="1"/>
</dbReference>
<accession>B9WMU9</accession>
<evidence type="ECO:0000256" key="11">
    <source>
        <dbReference type="SAM" id="Phobius"/>
    </source>
</evidence>
<comment type="function">
    <text evidence="7">Thiamine-regulated, high affinity import carrier of pyridoxine, pyridoxal and pyridoxamine.</text>
</comment>
<dbReference type="GO" id="GO:0000329">
    <property type="term" value="C:fungal-type vacuole membrane"/>
    <property type="evidence" value="ECO:0007669"/>
    <property type="project" value="TreeGrafter"/>
</dbReference>
<evidence type="ECO:0000256" key="7">
    <source>
        <dbReference type="ARBA" id="ARBA00056781"/>
    </source>
</evidence>
<dbReference type="RefSeq" id="XP_002422408.1">
    <property type="nucleotide sequence ID" value="XM_002422363.1"/>
</dbReference>
<keyword evidence="14" id="KW-1185">Reference proteome</keyword>
<feature type="transmembrane region" description="Helical" evidence="11">
    <location>
        <begin position="340"/>
        <end position="359"/>
    </location>
</feature>
<keyword evidence="3 10" id="KW-0813">Transport</keyword>
<organism evidence="13 14">
    <name type="scientific">Candida dubliniensis (strain CD36 / ATCC MYA-646 / CBS 7987 / NCPF 3949 / NRRL Y-17841)</name>
    <name type="common">Yeast</name>
    <dbReference type="NCBI Taxonomy" id="573826"/>
    <lineage>
        <taxon>Eukaryota</taxon>
        <taxon>Fungi</taxon>
        <taxon>Dikarya</taxon>
        <taxon>Ascomycota</taxon>
        <taxon>Saccharomycotina</taxon>
        <taxon>Pichiomycetes</taxon>
        <taxon>Debaryomycetaceae</taxon>
        <taxon>Candida/Lodderomyces clade</taxon>
        <taxon>Candida</taxon>
    </lineage>
</organism>
<dbReference type="HOGENOM" id="CLU_026016_2_1_1"/>
<feature type="transmembrane region" description="Helical" evidence="11">
    <location>
        <begin position="380"/>
        <end position="400"/>
    </location>
</feature>
<feature type="transmembrane region" description="Helical" evidence="11">
    <location>
        <begin position="102"/>
        <end position="121"/>
    </location>
</feature>
<dbReference type="Gene3D" id="1.10.4160.10">
    <property type="entry name" value="Hydantoin permease"/>
    <property type="match status" value="1"/>
</dbReference>
<dbReference type="GO" id="GO:0022857">
    <property type="term" value="F:transmembrane transporter activity"/>
    <property type="evidence" value="ECO:0007669"/>
    <property type="project" value="InterPro"/>
</dbReference>
<dbReference type="AlphaFoldDB" id="B9WMU9"/>
<evidence type="ECO:0000313" key="14">
    <source>
        <dbReference type="Proteomes" id="UP000002605"/>
    </source>
</evidence>
<name>B9WMU9_CANDC</name>
<reference evidence="13 14" key="1">
    <citation type="journal article" date="2009" name="Genome Res.">
        <title>Comparative genomics of the fungal pathogens Candida dubliniensis and Candida albicans.</title>
        <authorList>
            <person name="Jackson A.P."/>
            <person name="Gamble J.A."/>
            <person name="Yeomans T."/>
            <person name="Moran G.P."/>
            <person name="Saunders D."/>
            <person name="Harris D."/>
            <person name="Aslett M."/>
            <person name="Barrell J.F."/>
            <person name="Butler G."/>
            <person name="Citiulo F."/>
            <person name="Coleman D.C."/>
            <person name="de Groot P.W.J."/>
            <person name="Goodwin T.J."/>
            <person name="Quail M.A."/>
            <person name="McQuillan J."/>
            <person name="Munro C.A."/>
            <person name="Pain A."/>
            <person name="Poulter R.T."/>
            <person name="Rajandream M.A."/>
            <person name="Renauld H."/>
            <person name="Spiering M.J."/>
            <person name="Tivey A."/>
            <person name="Gow N.A.R."/>
            <person name="Barrell B."/>
            <person name="Sullivan D.J."/>
            <person name="Berriman M."/>
        </authorList>
    </citation>
    <scope>NUCLEOTIDE SEQUENCE [LARGE SCALE GENOMIC DNA]</scope>
    <source>
        <strain evidence="14">CD36 / ATCC MYA-646 / CBS 7987 / NCPF 3949 / NRRL Y-17841</strain>
    </source>
</reference>
<dbReference type="InterPro" id="IPR026030">
    <property type="entry name" value="Pur-cyt_permease_Fcy2/21/22"/>
</dbReference>
<feature type="transmembrane region" description="Helical" evidence="11">
    <location>
        <begin position="286"/>
        <end position="312"/>
    </location>
</feature>
<dbReference type="Proteomes" id="UP000002605">
    <property type="component" value="Chromosome R"/>
</dbReference>
<dbReference type="PANTHER" id="PTHR31806:SF17">
    <property type="entry name" value="VITAMIN B6 TRANSPORTER TPN1"/>
    <property type="match status" value="1"/>
</dbReference>
<keyword evidence="4 11" id="KW-0812">Transmembrane</keyword>
<proteinExistence type="inferred from homology"/>
<evidence type="ECO:0000256" key="4">
    <source>
        <dbReference type="ARBA" id="ARBA00022692"/>
    </source>
</evidence>
<keyword evidence="5 11" id="KW-1133">Transmembrane helix</keyword>
<dbReference type="FunFam" id="1.10.4160.10:FF:000007">
    <property type="entry name" value="Pyridoxine transporter"/>
    <property type="match status" value="1"/>
</dbReference>
<evidence type="ECO:0000256" key="6">
    <source>
        <dbReference type="ARBA" id="ARBA00023136"/>
    </source>
</evidence>
<evidence type="ECO:0000256" key="2">
    <source>
        <dbReference type="ARBA" id="ARBA00008974"/>
    </source>
</evidence>
<evidence type="ECO:0000313" key="13">
    <source>
        <dbReference type="EMBL" id="CAX40415.1"/>
    </source>
</evidence>
<evidence type="ECO:0000256" key="3">
    <source>
        <dbReference type="ARBA" id="ARBA00022448"/>
    </source>
</evidence>
<feature type="transmembrane region" description="Helical" evidence="11">
    <location>
        <begin position="142"/>
        <end position="171"/>
    </location>
</feature>
<dbReference type="CGD" id="CAL0000159972">
    <property type="gene designation" value="Cd36_34670"/>
</dbReference>
<keyword evidence="6 10" id="KW-0472">Membrane</keyword>